<dbReference type="Pfam" id="PF18962">
    <property type="entry name" value="Por_Secre_tail"/>
    <property type="match status" value="1"/>
</dbReference>
<evidence type="ECO:0000313" key="3">
    <source>
        <dbReference type="Proteomes" id="UP000199021"/>
    </source>
</evidence>
<keyword evidence="3" id="KW-1185">Reference proteome</keyword>
<gene>
    <name evidence="2" type="ORF">SAMN05444359_14023</name>
</gene>
<dbReference type="NCBIfam" id="TIGR04183">
    <property type="entry name" value="Por_Secre_tail"/>
    <property type="match status" value="1"/>
</dbReference>
<dbReference type="EMBL" id="FOFB01000040">
    <property type="protein sequence ID" value="SER40318.1"/>
    <property type="molecule type" value="Genomic_DNA"/>
</dbReference>
<accession>A0A1H9NWL5</accession>
<dbReference type="InParanoid" id="A0A1H9NWL5"/>
<dbReference type="AlphaFoldDB" id="A0A1H9NWL5"/>
<dbReference type="InterPro" id="IPR026444">
    <property type="entry name" value="Secre_tail"/>
</dbReference>
<evidence type="ECO:0000259" key="1">
    <source>
        <dbReference type="Pfam" id="PF18962"/>
    </source>
</evidence>
<reference evidence="3" key="1">
    <citation type="submission" date="2016-10" db="EMBL/GenBank/DDBJ databases">
        <authorList>
            <person name="Varghese N."/>
            <person name="Submissions S."/>
        </authorList>
    </citation>
    <scope>NUCLEOTIDE SEQUENCE [LARGE SCALE GENOMIC DNA]</scope>
    <source>
        <strain evidence="3">DSM 24740</strain>
    </source>
</reference>
<sequence length="70" mass="7672">MVNINFTAEASGEAVLSLTDMMGRTISQRSLQVTEGLQTQTVDLSNTASGAYLLRVNVDGRQMVKRIVRQ</sequence>
<name>A0A1H9NWL5_9BACT</name>
<evidence type="ECO:0000313" key="2">
    <source>
        <dbReference type="EMBL" id="SER40318.1"/>
    </source>
</evidence>
<proteinExistence type="predicted"/>
<feature type="domain" description="Secretion system C-terminal sorting" evidence="1">
    <location>
        <begin position="2"/>
        <end position="68"/>
    </location>
</feature>
<protein>
    <submittedName>
        <fullName evidence="2">Por secretion system C-terminal sorting domain-containing protein</fullName>
    </submittedName>
</protein>
<dbReference type="Proteomes" id="UP000199021">
    <property type="component" value="Unassembled WGS sequence"/>
</dbReference>
<organism evidence="2 3">
    <name type="scientific">Neolewinella agarilytica</name>
    <dbReference type="NCBI Taxonomy" id="478744"/>
    <lineage>
        <taxon>Bacteria</taxon>
        <taxon>Pseudomonadati</taxon>
        <taxon>Bacteroidota</taxon>
        <taxon>Saprospiria</taxon>
        <taxon>Saprospirales</taxon>
        <taxon>Lewinellaceae</taxon>
        <taxon>Neolewinella</taxon>
    </lineage>
</organism>